<dbReference type="GO" id="GO:0004519">
    <property type="term" value="F:endonuclease activity"/>
    <property type="evidence" value="ECO:0007669"/>
    <property type="project" value="UniProtKB-KW"/>
</dbReference>
<dbReference type="EC" id="3.1.-.-" evidence="4"/>
<dbReference type="SUPFAM" id="SSF54060">
    <property type="entry name" value="His-Me finger endonucleases"/>
    <property type="match status" value="1"/>
</dbReference>
<evidence type="ECO:0000313" key="4">
    <source>
        <dbReference type="EMBL" id="CCF99178.1"/>
    </source>
</evidence>
<dbReference type="AlphaFoldDB" id="H6RDR7"/>
<name>H6RDR7_9BACT</name>
<gene>
    <name evidence="4" type="ORF">VIS_S3ARA10044</name>
</gene>
<keyword evidence="3 4" id="KW-0378">Hydrolase</keyword>
<protein>
    <submittedName>
        <fullName evidence="4">Endonuclease i</fullName>
        <ecNumber evidence="4">3.1.-.-</ecNumber>
    </submittedName>
</protein>
<sequence>MKQLLSIITILICSFTFGQIPSGYYDPAIGYTGEPLKTQLNLIIKDHTEFPYTSNNTDVWDILKETDRDTLNPNNVLMIYSGWSIDANLEYNGGNGWSREHVWAKSRGNFGNAIGVGTDVHAIRPCDVTVNSARNNRWFAECSTEYIDGDGATGSYTSSTEWVWKPNDNVKGDVARMIFYMATRYEGFNGEPDLEVIDSIPSDNFTNLPIHAKLSDLMQWHIDDPVDDWERNRNDIIYYQYQTNRNPFIDNPEYAQLIWGSVGISELETGENELVRIIDYLGREVEPSINTPLIYIYSNGTAKRVFKLEE</sequence>
<dbReference type="EMBL" id="FO117572">
    <property type="protein sequence ID" value="CCF99178.1"/>
    <property type="molecule type" value="Genomic_DNA"/>
</dbReference>
<comment type="similarity">
    <text evidence="1">Belongs to the EndA/NucM nuclease family.</text>
</comment>
<evidence type="ECO:0000256" key="2">
    <source>
        <dbReference type="ARBA" id="ARBA00022722"/>
    </source>
</evidence>
<reference evidence="4" key="1">
    <citation type="journal article" date="2012" name="Environ. Microbiol.">
        <title>Genomic content of uncultured Bacteroidetes from contrasting oceanic provinces in the North Atlantic Ocean.</title>
        <authorList>
            <person name="Gomez-Pereira P.R."/>
            <person name="Schuler M."/>
            <person name="Fuchs B.M."/>
            <person name="Bennke C."/>
            <person name="Teeling H."/>
            <person name="Waldmann J."/>
            <person name="Richter M."/>
            <person name="Barbe V."/>
            <person name="Bataille E."/>
            <person name="Glockner F.O."/>
            <person name="Amann R."/>
        </authorList>
    </citation>
    <scope>NUCLEOTIDE SEQUENCE</scope>
</reference>
<dbReference type="Pfam" id="PF04231">
    <property type="entry name" value="Endonuclease_1"/>
    <property type="match status" value="1"/>
</dbReference>
<reference evidence="4" key="2">
    <citation type="submission" date="2012-02" db="EMBL/GenBank/DDBJ databases">
        <authorList>
            <person name="Genoscope - CEA"/>
        </authorList>
    </citation>
    <scope>NUCLEOTIDE SEQUENCE</scope>
</reference>
<dbReference type="InterPro" id="IPR044925">
    <property type="entry name" value="His-Me_finger_sf"/>
</dbReference>
<accession>H6RDR7</accession>
<organism evidence="4">
    <name type="scientific">uncultured Flavobacteriia bacterium</name>
    <dbReference type="NCBI Taxonomy" id="212695"/>
    <lineage>
        <taxon>Bacteria</taxon>
        <taxon>Pseudomonadati</taxon>
        <taxon>Bacteroidota</taxon>
        <taxon>Flavobacteriia</taxon>
        <taxon>environmental samples</taxon>
    </lineage>
</organism>
<keyword evidence="2" id="KW-0540">Nuclease</keyword>
<evidence type="ECO:0000256" key="3">
    <source>
        <dbReference type="ARBA" id="ARBA00022801"/>
    </source>
</evidence>
<dbReference type="PANTHER" id="PTHR33607:SF2">
    <property type="entry name" value="ENDONUCLEASE-1"/>
    <property type="match status" value="1"/>
</dbReference>
<dbReference type="InterPro" id="IPR007346">
    <property type="entry name" value="Endonuclease-I"/>
</dbReference>
<proteinExistence type="inferred from homology"/>
<dbReference type="GO" id="GO:0016787">
    <property type="term" value="F:hydrolase activity"/>
    <property type="evidence" value="ECO:0007669"/>
    <property type="project" value="UniProtKB-KW"/>
</dbReference>
<keyword evidence="4" id="KW-0255">Endonuclease</keyword>
<evidence type="ECO:0000256" key="1">
    <source>
        <dbReference type="ARBA" id="ARBA00006429"/>
    </source>
</evidence>
<dbReference type="PANTHER" id="PTHR33607">
    <property type="entry name" value="ENDONUCLEASE-1"/>
    <property type="match status" value="1"/>
</dbReference>